<dbReference type="EMBL" id="OU015566">
    <property type="protein sequence ID" value="CAG5107231.1"/>
    <property type="molecule type" value="Genomic_DNA"/>
</dbReference>
<proteinExistence type="predicted"/>
<accession>A0ABN7SXP7</accession>
<evidence type="ECO:0000313" key="2">
    <source>
        <dbReference type="Proteomes" id="UP001158576"/>
    </source>
</evidence>
<keyword evidence="2" id="KW-1185">Reference proteome</keyword>
<organism evidence="1 2">
    <name type="scientific">Oikopleura dioica</name>
    <name type="common">Tunicate</name>
    <dbReference type="NCBI Taxonomy" id="34765"/>
    <lineage>
        <taxon>Eukaryota</taxon>
        <taxon>Metazoa</taxon>
        <taxon>Chordata</taxon>
        <taxon>Tunicata</taxon>
        <taxon>Appendicularia</taxon>
        <taxon>Copelata</taxon>
        <taxon>Oikopleuridae</taxon>
        <taxon>Oikopleura</taxon>
    </lineage>
</organism>
<sequence length="996" mass="113838">MKFYKNGEFGDCRYGKRNQMTFQPSYEEIYVEEFDMKKALSENILNFANMLEDWINSYVCLGYNGKKRVLTNARESVEEIKSLAILPEYQPQEFSYFSTYGTYAEAKAECLNEGGWLFTLDDNEEDRNRFDYFLSLMIIPWGTRWIETENMCATTNKKGEIEDLGEYVGSTEQIQRCNRGTHGLCEKGQYLPQCNEKILANSNQECPTGQVLKCSSPCAEKMDCYDVAAGRTTDYFCGLNTVPALQVVCGCPEGYIWKSDHGSEKHCVAINECGCKDSQLNLEGNTWSLSDIGRVVDDCENGKCICKGLLFGWDCEQYKSPCDEFENCDTLVCEKPAVSTRLGSHLKSITTADRYELGLEFTCNEHKTYYDEDLYDYWHRYSVVINGPSYTRTSGDWMWFGISHFTKHDPDEFSVIIEWPRLASGDVRALCKKNADGSYDWNKVKVFQDYDDATETYTKTIFANGEKVFEESYNVVTDIHNVTWWPFPYNGNLGVNLGPRESGQFPAEGSMNRNFYYRKLEAGGCLTPEGEYVDKGFRTWSCERGNCECGDDGYICDALDVEPTDPCENYDNCTTFICSTPRYTVAGAEGVIAMLIPDKNYQIGFEMTCYDGLINGFYAPRIWSESQPRWFEVFQEDGEWSYSYFISTEYGSRFNSKNYTMITPRCARGEWNKIILTQTYDELADTYRKKIFVYDWYHMDTPIYGSHFSPYQDELSVAIGGGTDDKETAEGTKLRNFYYRKVNPGGCFLPDGQYVDHGYSIDSCDKGRCQCNDGLFPCERYTNPCFGQANCDTLLCSMERNATNGEEAIVGKIEAYHSYEMGMELTCTNTSLEEGSSASDEWLSAHIWDGDMSRSFGQEFLLSENDSEDSRLSFNRGNFWMFVLQATSYWGSKFIIGSEYPVGVPNHWNGRGFHVVRPNCIEGWNTMKIVQTYDGTTDTYTKSIHANGKVEFTATFPAADSEMYEGELTVGIGPGHPRWSAPVNTMMRNFYYRKLD</sequence>
<dbReference type="Proteomes" id="UP001158576">
    <property type="component" value="Chromosome 1"/>
</dbReference>
<gene>
    <name evidence="1" type="ORF">OKIOD_LOCUS11982</name>
</gene>
<reference evidence="1 2" key="1">
    <citation type="submission" date="2021-04" db="EMBL/GenBank/DDBJ databases">
        <authorList>
            <person name="Bliznina A."/>
        </authorList>
    </citation>
    <scope>NUCLEOTIDE SEQUENCE [LARGE SCALE GENOMIC DNA]</scope>
</reference>
<evidence type="ECO:0000313" key="1">
    <source>
        <dbReference type="EMBL" id="CAG5107231.1"/>
    </source>
</evidence>
<name>A0ABN7SXP7_OIKDI</name>
<protein>
    <submittedName>
        <fullName evidence="1">Oidioi.mRNA.OKI2018_I69.chr1.g3217.t1.cds</fullName>
    </submittedName>
</protein>